<evidence type="ECO:0000313" key="1">
    <source>
        <dbReference type="EMBL" id="KAH9413056.1"/>
    </source>
</evidence>
<reference evidence="1 2" key="2">
    <citation type="journal article" date="2022" name="Mol. Biol. Evol.">
        <title>Comparative Genomics Reveals Insights into the Divergent Evolution of Astigmatic Mites and Household Pest Adaptations.</title>
        <authorList>
            <person name="Xiong Q."/>
            <person name="Wan A.T."/>
            <person name="Liu X."/>
            <person name="Fung C.S."/>
            <person name="Xiao X."/>
            <person name="Malainual N."/>
            <person name="Hou J."/>
            <person name="Wang L."/>
            <person name="Wang M."/>
            <person name="Yang K.Y."/>
            <person name="Cui Y."/>
            <person name="Leung E.L."/>
            <person name="Nong W."/>
            <person name="Shin S.K."/>
            <person name="Au S.W."/>
            <person name="Jeong K.Y."/>
            <person name="Chew F.T."/>
            <person name="Hui J.H."/>
            <person name="Leung T.F."/>
            <person name="Tungtrongchitr A."/>
            <person name="Zhong N."/>
            <person name="Liu Z."/>
            <person name="Tsui S.K."/>
        </authorList>
    </citation>
    <scope>NUCLEOTIDE SEQUENCE [LARGE SCALE GENOMIC DNA]</scope>
    <source>
        <strain evidence="1">Derp</strain>
    </source>
</reference>
<name>A0ABQ8IRV5_DERPT</name>
<comment type="caution">
    <text evidence="1">The sequence shown here is derived from an EMBL/GenBank/DDBJ whole genome shotgun (WGS) entry which is preliminary data.</text>
</comment>
<dbReference type="Proteomes" id="UP000887458">
    <property type="component" value="Unassembled WGS sequence"/>
</dbReference>
<organism evidence="1 2">
    <name type="scientific">Dermatophagoides pteronyssinus</name>
    <name type="common">European house dust mite</name>
    <dbReference type="NCBI Taxonomy" id="6956"/>
    <lineage>
        <taxon>Eukaryota</taxon>
        <taxon>Metazoa</taxon>
        <taxon>Ecdysozoa</taxon>
        <taxon>Arthropoda</taxon>
        <taxon>Chelicerata</taxon>
        <taxon>Arachnida</taxon>
        <taxon>Acari</taxon>
        <taxon>Acariformes</taxon>
        <taxon>Sarcoptiformes</taxon>
        <taxon>Astigmata</taxon>
        <taxon>Psoroptidia</taxon>
        <taxon>Analgoidea</taxon>
        <taxon>Pyroglyphidae</taxon>
        <taxon>Dermatophagoidinae</taxon>
        <taxon>Dermatophagoides</taxon>
    </lineage>
</organism>
<evidence type="ECO:0000313" key="2">
    <source>
        <dbReference type="Proteomes" id="UP000887458"/>
    </source>
</evidence>
<keyword evidence="2" id="KW-1185">Reference proteome</keyword>
<proteinExistence type="predicted"/>
<protein>
    <submittedName>
        <fullName evidence="1">Uncharacterized protein</fullName>
    </submittedName>
</protein>
<dbReference type="EMBL" id="NJHN03000123">
    <property type="protein sequence ID" value="KAH9413056.1"/>
    <property type="molecule type" value="Genomic_DNA"/>
</dbReference>
<accession>A0ABQ8IRV5</accession>
<reference evidence="1 2" key="1">
    <citation type="journal article" date="2018" name="J. Allergy Clin. Immunol.">
        <title>High-quality assembly of Dermatophagoides pteronyssinus genome and transcriptome reveals a wide range of novel allergens.</title>
        <authorList>
            <person name="Liu X.Y."/>
            <person name="Yang K.Y."/>
            <person name="Wang M.Q."/>
            <person name="Kwok J.S."/>
            <person name="Zeng X."/>
            <person name="Yang Z."/>
            <person name="Xiao X.J."/>
            <person name="Lau C.P."/>
            <person name="Li Y."/>
            <person name="Huang Z.M."/>
            <person name="Ba J.G."/>
            <person name="Yim A.K."/>
            <person name="Ouyang C.Y."/>
            <person name="Ngai S.M."/>
            <person name="Chan T.F."/>
            <person name="Leung E.L."/>
            <person name="Liu L."/>
            <person name="Liu Z.G."/>
            <person name="Tsui S.K."/>
        </authorList>
    </citation>
    <scope>NUCLEOTIDE SEQUENCE [LARGE SCALE GENOMIC DNA]</scope>
    <source>
        <strain evidence="1">Derp</strain>
    </source>
</reference>
<sequence>MVYIFSLNHETRIRNRFLYIAFLQNDNQIDLIKSPPIDTDKFYILLKQRFSLIRNNMNN</sequence>
<gene>
    <name evidence="1" type="ORF">DERP_006741</name>
</gene>